<evidence type="ECO:0000313" key="1">
    <source>
        <dbReference type="EMBL" id="SDJ14586.1"/>
    </source>
</evidence>
<keyword evidence="2" id="KW-1185">Reference proteome</keyword>
<protein>
    <submittedName>
        <fullName evidence="1">Uncharacterized protein</fullName>
    </submittedName>
</protein>
<dbReference type="EMBL" id="FNEN01000017">
    <property type="protein sequence ID" value="SDJ14586.1"/>
    <property type="molecule type" value="Genomic_DNA"/>
</dbReference>
<proteinExistence type="predicted"/>
<accession>A0A1G8RC95</accession>
<organism evidence="1 2">
    <name type="scientific">Natribacillus halophilus</name>
    <dbReference type="NCBI Taxonomy" id="549003"/>
    <lineage>
        <taxon>Bacteria</taxon>
        <taxon>Bacillati</taxon>
        <taxon>Bacillota</taxon>
        <taxon>Bacilli</taxon>
        <taxon>Bacillales</taxon>
        <taxon>Bacillaceae</taxon>
        <taxon>Natribacillus</taxon>
    </lineage>
</organism>
<dbReference type="AlphaFoldDB" id="A0A1G8RC95"/>
<reference evidence="1 2" key="1">
    <citation type="submission" date="2016-10" db="EMBL/GenBank/DDBJ databases">
        <authorList>
            <person name="de Groot N.N."/>
        </authorList>
    </citation>
    <scope>NUCLEOTIDE SEQUENCE [LARGE SCALE GENOMIC DNA]</scope>
    <source>
        <strain evidence="1 2">DSM 21771</strain>
    </source>
</reference>
<name>A0A1G8RC95_9BACI</name>
<dbReference type="Proteomes" id="UP000198853">
    <property type="component" value="Unassembled WGS sequence"/>
</dbReference>
<gene>
    <name evidence="1" type="ORF">SAMN04488123_1173</name>
</gene>
<sequence length="81" mass="9331">MVSMIPNSDQGNQQQSRVTNFFKQAKIGTFLHQSNIHKEKGFSALVLVQFIFSPVLQGKNLYRTPDSGIFRMRRIKIRCTT</sequence>
<evidence type="ECO:0000313" key="2">
    <source>
        <dbReference type="Proteomes" id="UP000198853"/>
    </source>
</evidence>